<dbReference type="EMBL" id="BONF01000022">
    <property type="protein sequence ID" value="GIF82632.1"/>
    <property type="molecule type" value="Genomic_DNA"/>
</dbReference>
<keyword evidence="2" id="KW-1185">Reference proteome</keyword>
<sequence>MVAGAAPEAPRSALGEAVGRATVAEGDPAADALAVASIVGGMDPPE</sequence>
<name>A0A8J3NJ08_9ACTN</name>
<reference evidence="1 2" key="1">
    <citation type="submission" date="2021-01" db="EMBL/GenBank/DDBJ databases">
        <title>Whole genome shotgun sequence of Catellatospora bangladeshensis NBRC 107357.</title>
        <authorList>
            <person name="Komaki H."/>
            <person name="Tamura T."/>
        </authorList>
    </citation>
    <scope>NUCLEOTIDE SEQUENCE [LARGE SCALE GENOMIC DNA]</scope>
    <source>
        <strain evidence="1 2">NBRC 107357</strain>
    </source>
</reference>
<comment type="caution">
    <text evidence="1">The sequence shown here is derived from an EMBL/GenBank/DDBJ whole genome shotgun (WGS) entry which is preliminary data.</text>
</comment>
<proteinExistence type="predicted"/>
<protein>
    <submittedName>
        <fullName evidence="1">Uncharacterized protein</fullName>
    </submittedName>
</protein>
<evidence type="ECO:0000313" key="2">
    <source>
        <dbReference type="Proteomes" id="UP000601223"/>
    </source>
</evidence>
<dbReference type="Proteomes" id="UP000601223">
    <property type="component" value="Unassembled WGS sequence"/>
</dbReference>
<gene>
    <name evidence="1" type="ORF">Cba03nite_39810</name>
</gene>
<accession>A0A8J3NJ08</accession>
<evidence type="ECO:0000313" key="1">
    <source>
        <dbReference type="EMBL" id="GIF82632.1"/>
    </source>
</evidence>
<dbReference type="AlphaFoldDB" id="A0A8J3NJ08"/>
<organism evidence="1 2">
    <name type="scientific">Catellatospora bangladeshensis</name>
    <dbReference type="NCBI Taxonomy" id="310355"/>
    <lineage>
        <taxon>Bacteria</taxon>
        <taxon>Bacillati</taxon>
        <taxon>Actinomycetota</taxon>
        <taxon>Actinomycetes</taxon>
        <taxon>Micromonosporales</taxon>
        <taxon>Micromonosporaceae</taxon>
        <taxon>Catellatospora</taxon>
    </lineage>
</organism>